<reference evidence="2 3" key="1">
    <citation type="submission" date="2013-04" db="EMBL/GenBank/DDBJ databases">
        <title>The Genome Sequence of Parabacteroides goldsteinii DSM 19448.</title>
        <authorList>
            <consortium name="The Broad Institute Genomics Platform"/>
            <person name="Earl A."/>
            <person name="Ward D."/>
            <person name="Feldgarden M."/>
            <person name="Gevers D."/>
            <person name="Martens E."/>
            <person name="Sakamoto M."/>
            <person name="Benno Y."/>
            <person name="Song Y."/>
            <person name="Liu C."/>
            <person name="Lee J."/>
            <person name="Bolanos M."/>
            <person name="Vaisanen M.L."/>
            <person name="Finegold S.M."/>
            <person name="Walker B."/>
            <person name="Young S."/>
            <person name="Zeng Q."/>
            <person name="Gargeya S."/>
            <person name="Fitzgerald M."/>
            <person name="Haas B."/>
            <person name="Abouelleil A."/>
            <person name="Allen A.W."/>
            <person name="Alvarado L."/>
            <person name="Arachchi H.M."/>
            <person name="Berlin A.M."/>
            <person name="Chapman S.B."/>
            <person name="Gainer-Dewar J."/>
            <person name="Goldberg J."/>
            <person name="Griggs A."/>
            <person name="Gujja S."/>
            <person name="Hansen M."/>
            <person name="Howarth C."/>
            <person name="Imamovic A."/>
            <person name="Ireland A."/>
            <person name="Larimer J."/>
            <person name="McCowan C."/>
            <person name="Murphy C."/>
            <person name="Pearson M."/>
            <person name="Poon T.W."/>
            <person name="Priest M."/>
            <person name="Roberts A."/>
            <person name="Saif S."/>
            <person name="Shea T."/>
            <person name="Sisk P."/>
            <person name="Sykes S."/>
            <person name="Wortman J."/>
            <person name="Nusbaum C."/>
            <person name="Birren B."/>
        </authorList>
    </citation>
    <scope>NUCLEOTIDE SEQUENCE [LARGE SCALE GENOMIC DNA]</scope>
    <source>
        <strain evidence="2 3">DSM 19448</strain>
    </source>
</reference>
<dbReference type="PATRIC" id="fig|927665.4.peg.4700"/>
<dbReference type="InterPro" id="IPR016181">
    <property type="entry name" value="Acyl_CoA_acyltransferase"/>
</dbReference>
<dbReference type="Gene3D" id="3.40.630.30">
    <property type="match status" value="1"/>
</dbReference>
<sequence>MLHTEKNNISDLQTHSNSENCQLSTVNYKLNKDKYRLLCNTENSFPLFSRDWWLDAACGETKWEVLLTEEKGKILAALPVYIPHRGVISMPPYTQTMGPWFAPESKDTKYTRTLGKRQAICKEFTDVLKSYPHFLQNFNYGITDWLPFYWEGYKQTTRYTYLLNNIRDEHTLWENMSPNIRRNITKAKEKFLITIRKGISIEDFLKIQSMTFKRQHLSTPKRQDVLIKLITACRQRNQGDLWGAYDEKGELHAVAFIAWQESSAYYLAGGGDPALRASGAHSLLLWECIRHVSQYTPIFDFEGSMIPGVERFFREFGAIQTPFFTITRGNLSLLYRAWLKIKERI</sequence>
<evidence type="ECO:0000313" key="2">
    <source>
        <dbReference type="EMBL" id="KKB47724.1"/>
    </source>
</evidence>
<accession>A0A0F5IQ77</accession>
<dbReference type="Proteomes" id="UP000033047">
    <property type="component" value="Unassembled WGS sequence"/>
</dbReference>
<proteinExistence type="predicted"/>
<gene>
    <name evidence="2" type="ORF">HMPREF1535_04581</name>
</gene>
<dbReference type="RefSeq" id="WP_082150409.1">
    <property type="nucleotide sequence ID" value="NZ_KQ033913.1"/>
</dbReference>
<dbReference type="HOGENOM" id="CLU_062815_0_0_10"/>
<dbReference type="PANTHER" id="PTHR36174">
    <property type="entry name" value="LIPID II:GLYCINE GLYCYLTRANSFERASE"/>
    <property type="match status" value="1"/>
</dbReference>
<feature type="domain" description="BioF2-like acetyltransferase" evidence="1">
    <location>
        <begin position="179"/>
        <end position="294"/>
    </location>
</feature>
<name>A0A0F5IQ77_9BACT</name>
<dbReference type="InterPro" id="IPR050644">
    <property type="entry name" value="PG_Glycine_Bridge_Synth"/>
</dbReference>
<evidence type="ECO:0000313" key="3">
    <source>
        <dbReference type="Proteomes" id="UP000033047"/>
    </source>
</evidence>
<dbReference type="EMBL" id="AQHV01000025">
    <property type="protein sequence ID" value="KKB47724.1"/>
    <property type="molecule type" value="Genomic_DNA"/>
</dbReference>
<dbReference type="SUPFAM" id="SSF55729">
    <property type="entry name" value="Acyl-CoA N-acyltransferases (Nat)"/>
    <property type="match status" value="1"/>
</dbReference>
<dbReference type="PANTHER" id="PTHR36174:SF1">
    <property type="entry name" value="LIPID II:GLYCINE GLYCYLTRANSFERASE"/>
    <property type="match status" value="1"/>
</dbReference>
<evidence type="ECO:0000259" key="1">
    <source>
        <dbReference type="Pfam" id="PF13480"/>
    </source>
</evidence>
<dbReference type="Pfam" id="PF13480">
    <property type="entry name" value="Acetyltransf_6"/>
    <property type="match status" value="1"/>
</dbReference>
<dbReference type="AlphaFoldDB" id="A0A0F5IQ77"/>
<comment type="caution">
    <text evidence="2">The sequence shown here is derived from an EMBL/GenBank/DDBJ whole genome shotgun (WGS) entry which is preliminary data.</text>
</comment>
<organism evidence="2 3">
    <name type="scientific">Parabacteroides goldsteinii DSM 19448 = WAL 12034</name>
    <dbReference type="NCBI Taxonomy" id="927665"/>
    <lineage>
        <taxon>Bacteria</taxon>
        <taxon>Pseudomonadati</taxon>
        <taxon>Bacteroidota</taxon>
        <taxon>Bacteroidia</taxon>
        <taxon>Bacteroidales</taxon>
        <taxon>Tannerellaceae</taxon>
        <taxon>Parabacteroides</taxon>
    </lineage>
</organism>
<protein>
    <recommendedName>
        <fullName evidence="1">BioF2-like acetyltransferase domain-containing protein</fullName>
    </recommendedName>
</protein>
<dbReference type="InterPro" id="IPR038740">
    <property type="entry name" value="BioF2-like_GNAT_dom"/>
</dbReference>
<dbReference type="STRING" id="927665.HMPREF1535_04581"/>